<feature type="domain" description="Biopterin-dependent aromatic amino acid hydroxylase family profile" evidence="2">
    <location>
        <begin position="1"/>
        <end position="75"/>
    </location>
</feature>
<dbReference type="SUPFAM" id="SSF53822">
    <property type="entry name" value="Periplasmic binding protein-like I"/>
    <property type="match status" value="1"/>
</dbReference>
<organism evidence="3 4">
    <name type="scientific">Vibrio parahaemolyticus</name>
    <dbReference type="NCBI Taxonomy" id="670"/>
    <lineage>
        <taxon>Bacteria</taxon>
        <taxon>Pseudomonadati</taxon>
        <taxon>Pseudomonadota</taxon>
        <taxon>Gammaproteobacteria</taxon>
        <taxon>Vibrionales</taxon>
        <taxon>Vibrionaceae</taxon>
        <taxon>Vibrio</taxon>
    </lineage>
</organism>
<accession>A0A7Y0SJQ0</accession>
<feature type="signal peptide" evidence="1">
    <location>
        <begin position="1"/>
        <end position="20"/>
    </location>
</feature>
<dbReference type="EMBL" id="JABCLB010002136">
    <property type="protein sequence ID" value="NMU84781.1"/>
    <property type="molecule type" value="Genomic_DNA"/>
</dbReference>
<evidence type="ECO:0000259" key="2">
    <source>
        <dbReference type="PROSITE" id="PS51410"/>
    </source>
</evidence>
<proteinExistence type="predicted"/>
<dbReference type="AlphaFoldDB" id="A0A7Y0SJQ0"/>
<sequence>TFFKHSAATLTLVASLPAVAAEKICAIYPHLKDSYWLSVNYGMVSEAKREGVELRVLEAGGYPNKTRQEQQLALC</sequence>
<feature type="non-terminal residue" evidence="3">
    <location>
        <position position="75"/>
    </location>
</feature>
<comment type="caution">
    <text evidence="3">The sequence shown here is derived from an EMBL/GenBank/DDBJ whole genome shotgun (WGS) entry which is preliminary data.</text>
</comment>
<gene>
    <name evidence="3" type="ORF">HKB16_18120</name>
</gene>
<evidence type="ECO:0000256" key="1">
    <source>
        <dbReference type="SAM" id="SignalP"/>
    </source>
</evidence>
<keyword evidence="1" id="KW-0732">Signal</keyword>
<dbReference type="Proteomes" id="UP000518904">
    <property type="component" value="Unassembled WGS sequence"/>
</dbReference>
<protein>
    <submittedName>
        <fullName evidence="3">TMAO reductase system protein TorT</fullName>
    </submittedName>
</protein>
<dbReference type="InterPro" id="IPR028082">
    <property type="entry name" value="Peripla_BP_I"/>
</dbReference>
<evidence type="ECO:0000313" key="3">
    <source>
        <dbReference type="EMBL" id="NMU84781.1"/>
    </source>
</evidence>
<dbReference type="InterPro" id="IPR019774">
    <property type="entry name" value="Aromatic-AA_hydroxylase_C"/>
</dbReference>
<dbReference type="Pfam" id="PF00532">
    <property type="entry name" value="Peripla_BP_1"/>
    <property type="match status" value="1"/>
</dbReference>
<evidence type="ECO:0000313" key="4">
    <source>
        <dbReference type="Proteomes" id="UP000518904"/>
    </source>
</evidence>
<dbReference type="PROSITE" id="PS51410">
    <property type="entry name" value="BH4_AAA_HYDROXYL_2"/>
    <property type="match status" value="1"/>
</dbReference>
<feature type="chain" id="PRO_5030838251" evidence="1">
    <location>
        <begin position="21"/>
        <end position="75"/>
    </location>
</feature>
<reference evidence="3 4" key="1">
    <citation type="submission" date="2020-04" db="EMBL/GenBank/DDBJ databases">
        <title>Whole-genome sequencing of Vibrio spp. from China reveals different genetic environments of blaCTX-M-14 among diverse lineages.</title>
        <authorList>
            <person name="Zheng Z."/>
            <person name="Ye L."/>
            <person name="Chen S."/>
        </authorList>
    </citation>
    <scope>NUCLEOTIDE SEQUENCE [LARGE SCALE GENOMIC DNA]</scope>
    <source>
        <strain evidence="3 4">Vb0551</strain>
    </source>
</reference>
<dbReference type="Gene3D" id="3.40.50.2300">
    <property type="match status" value="1"/>
</dbReference>
<name>A0A7Y0SJQ0_VIBPH</name>
<dbReference type="InterPro" id="IPR001761">
    <property type="entry name" value="Peripla_BP/Lac1_sug-bd_dom"/>
</dbReference>
<dbReference type="GO" id="GO:0016714">
    <property type="term" value="F:oxidoreductase activity, acting on paired donors, with incorporation or reduction of molecular oxygen, reduced pteridine as one donor, and incorporation of one atom of oxygen"/>
    <property type="evidence" value="ECO:0007669"/>
    <property type="project" value="InterPro"/>
</dbReference>
<feature type="non-terminal residue" evidence="3">
    <location>
        <position position="1"/>
    </location>
</feature>